<accession>A0AAD4I911</accession>
<reference evidence="2" key="1">
    <citation type="submission" date="2021-07" db="EMBL/GenBank/DDBJ databases">
        <title>Genome Resource of American Ginseng Black Spot Pathogen Alternaria panax.</title>
        <authorList>
            <person name="Qiu C."/>
            <person name="Wang W."/>
            <person name="Liu Z."/>
        </authorList>
    </citation>
    <scope>NUCLEOTIDE SEQUENCE</scope>
    <source>
        <strain evidence="2">BNCC115425</strain>
    </source>
</reference>
<comment type="caution">
    <text evidence="2">The sequence shown here is derived from an EMBL/GenBank/DDBJ whole genome shotgun (WGS) entry which is preliminary data.</text>
</comment>
<dbReference type="AlphaFoldDB" id="A0AAD4I911"/>
<proteinExistence type="predicted"/>
<dbReference type="PANTHER" id="PTHR38795:SF1">
    <property type="entry name" value="DUF6604 DOMAIN-CONTAINING PROTEIN"/>
    <property type="match status" value="1"/>
</dbReference>
<organism evidence="2 3">
    <name type="scientific">Alternaria panax</name>
    <dbReference type="NCBI Taxonomy" id="48097"/>
    <lineage>
        <taxon>Eukaryota</taxon>
        <taxon>Fungi</taxon>
        <taxon>Dikarya</taxon>
        <taxon>Ascomycota</taxon>
        <taxon>Pezizomycotina</taxon>
        <taxon>Dothideomycetes</taxon>
        <taxon>Pleosporomycetidae</taxon>
        <taxon>Pleosporales</taxon>
        <taxon>Pleosporineae</taxon>
        <taxon>Pleosporaceae</taxon>
        <taxon>Alternaria</taxon>
        <taxon>Alternaria sect. Panax</taxon>
    </lineage>
</organism>
<sequence length="397" mass="46391">MELPSNVEYNRSEYKRDTKHIAGHLLKTSRKCGYRPKPLDGLKRYDIHERDFEPMVQCIVDHSQWSPIPAFIRTIFSCDQSADKQHEQFVLRLQRTLDIPRVHIPKPKDKHVKRANASPRITALDIGLKKLNLHDAIDADADADDKEPLAMESNFSVNVKAFLMEMQNVRSYILERWVGESDLMTKALVTNTAIDIVRQKEYELDEILSRPPQYPANEFPVWCLPALLLYREADMKRYEYKFTRERFIHPSRLFPPIDKGQSAQSLLCFYPLYNGLKLLLYEIEFADTDDPKALVLAHGYRERCKHRALHPNVLDALDKASTLHVLDEKETILVHVVEDEVTRSIRHMYEERELPFWVAFAIQILLDANNIPEESSKDPLDEVRRELTKTSVLYHEM</sequence>
<dbReference type="Pfam" id="PF20253">
    <property type="entry name" value="DUF6604"/>
    <property type="match status" value="1"/>
</dbReference>
<keyword evidence="3" id="KW-1185">Reference proteome</keyword>
<evidence type="ECO:0000259" key="1">
    <source>
        <dbReference type="Pfam" id="PF20253"/>
    </source>
</evidence>
<dbReference type="InterPro" id="IPR046539">
    <property type="entry name" value="DUF6604"/>
</dbReference>
<dbReference type="Proteomes" id="UP001199106">
    <property type="component" value="Unassembled WGS sequence"/>
</dbReference>
<gene>
    <name evidence="2" type="ORF">G6011_07326</name>
</gene>
<evidence type="ECO:0000313" key="2">
    <source>
        <dbReference type="EMBL" id="KAG9188621.1"/>
    </source>
</evidence>
<name>A0AAD4I911_9PLEO</name>
<dbReference type="EMBL" id="JAANER010000006">
    <property type="protein sequence ID" value="KAG9188621.1"/>
    <property type="molecule type" value="Genomic_DNA"/>
</dbReference>
<protein>
    <recommendedName>
        <fullName evidence="1">DUF6604 domain-containing protein</fullName>
    </recommendedName>
</protein>
<evidence type="ECO:0000313" key="3">
    <source>
        <dbReference type="Proteomes" id="UP001199106"/>
    </source>
</evidence>
<feature type="domain" description="DUF6604" evidence="1">
    <location>
        <begin position="13"/>
        <end position="205"/>
    </location>
</feature>
<dbReference type="PANTHER" id="PTHR38795">
    <property type="entry name" value="DUF6604 DOMAIN-CONTAINING PROTEIN"/>
    <property type="match status" value="1"/>
</dbReference>